<feature type="region of interest" description="Disordered" evidence="2">
    <location>
        <begin position="133"/>
        <end position="250"/>
    </location>
</feature>
<feature type="coiled-coil region" evidence="1">
    <location>
        <begin position="314"/>
        <end position="344"/>
    </location>
</feature>
<evidence type="ECO:0000256" key="2">
    <source>
        <dbReference type="SAM" id="MobiDB-lite"/>
    </source>
</evidence>
<dbReference type="Proteomes" id="UP000316270">
    <property type="component" value="Chromosome 4"/>
</dbReference>
<proteinExistence type="predicted"/>
<feature type="compositionally biased region" description="Basic residues" evidence="2">
    <location>
        <begin position="84"/>
        <end position="112"/>
    </location>
</feature>
<dbReference type="OrthoDB" id="4156714at2759"/>
<feature type="compositionally biased region" description="Basic and acidic residues" evidence="2">
    <location>
        <begin position="43"/>
        <end position="53"/>
    </location>
</feature>
<feature type="compositionally biased region" description="Basic and acidic residues" evidence="2">
    <location>
        <begin position="228"/>
        <end position="237"/>
    </location>
</feature>
<protein>
    <submittedName>
        <fullName evidence="3">Uncharacterized protein</fullName>
    </submittedName>
</protein>
<feature type="compositionally biased region" description="Polar residues" evidence="2">
    <location>
        <begin position="191"/>
        <end position="200"/>
    </location>
</feature>
<keyword evidence="4" id="KW-1185">Reference proteome</keyword>
<dbReference type="AlphaFoldDB" id="A0A517L2M5"/>
<sequence length="642" mass="72431">MARPASSRRLLSRPQASVPEPVSSEENSETTKLASAATNPKKRSLDNVDDHEMQTQPKRRKGDVRGQKTPKPQSEAPVPVVKAGKAKTTTKSKTARTKTKTTKATKTKKVQRRWMACDECKSHRIACAHKTLREVGSAAPVPDRAAEPEQPENEPQESTEPAPHRGRKRKLSLVRNSAATAPSKLRKQHHATGNEQQHIFQAQPGRIESEQDLPGSTVEENNEDEQIQDLHSERRSVINDTDQDPEEEENPIEFAAFHEQTKEIANKQSELDERLADTEQKVGNLRGTKRQISKRFQDGHIGVRTEHEKEIVSSKSSEDSVTELKNENRRLEKLIAEMKVASERPLGDTARRPFPEHPEPPCDDLMMAKIYSQTTDVRQFTQRNVAAIGDSDLKEVVALRTEDAMDIMRDETWHALQTPTMKKRAPRFLLEAWLHRLLATLITLQSLHHLEEIDHDDFRHANKSIDTLIRGLEDIYGKADLRVNAVRGEINSLLNPDKYVKTPENVKKLKSLTAEARQKSNEALVQKLRSILGDFLKDDPQVGEELLDLVQDATTLSMQLGLQHSNLYFLWINDLPDIFDHTSELMEAHGSYFEPSDQDGKRILMVNQPAVMSVGSSDGSDYKTTPIVLKKAVVWMGEESLA</sequence>
<dbReference type="EMBL" id="CP042188">
    <property type="protein sequence ID" value="QDS69873.1"/>
    <property type="molecule type" value="Genomic_DNA"/>
</dbReference>
<organism evidence="3 4">
    <name type="scientific">Venturia effusa</name>
    <dbReference type="NCBI Taxonomy" id="50376"/>
    <lineage>
        <taxon>Eukaryota</taxon>
        <taxon>Fungi</taxon>
        <taxon>Dikarya</taxon>
        <taxon>Ascomycota</taxon>
        <taxon>Pezizomycotina</taxon>
        <taxon>Dothideomycetes</taxon>
        <taxon>Pleosporomycetidae</taxon>
        <taxon>Venturiales</taxon>
        <taxon>Venturiaceae</taxon>
        <taxon>Venturia</taxon>
    </lineage>
</organism>
<name>A0A517L2M5_9PEZI</name>
<feature type="region of interest" description="Disordered" evidence="2">
    <location>
        <begin position="1"/>
        <end position="114"/>
    </location>
</feature>
<keyword evidence="1" id="KW-0175">Coiled coil</keyword>
<feature type="compositionally biased region" description="Low complexity" evidence="2">
    <location>
        <begin position="1"/>
        <end position="25"/>
    </location>
</feature>
<feature type="compositionally biased region" description="Acidic residues" evidence="2">
    <location>
        <begin position="241"/>
        <end position="250"/>
    </location>
</feature>
<evidence type="ECO:0000313" key="4">
    <source>
        <dbReference type="Proteomes" id="UP000316270"/>
    </source>
</evidence>
<evidence type="ECO:0000256" key="1">
    <source>
        <dbReference type="SAM" id="Coils"/>
    </source>
</evidence>
<accession>A0A517L2M5</accession>
<evidence type="ECO:0000313" key="3">
    <source>
        <dbReference type="EMBL" id="QDS69873.1"/>
    </source>
</evidence>
<gene>
    <name evidence="3" type="ORF">FKW77_000521</name>
</gene>
<reference evidence="3 4" key="1">
    <citation type="submission" date="2019-07" db="EMBL/GenBank/DDBJ databases">
        <title>Finished genome of Venturia effusa.</title>
        <authorList>
            <person name="Young C.A."/>
            <person name="Cox M.P."/>
            <person name="Ganley A.R.D."/>
            <person name="David W.J."/>
        </authorList>
    </citation>
    <scope>NUCLEOTIDE SEQUENCE [LARGE SCALE GENOMIC DNA]</scope>
    <source>
        <strain evidence="4">albino</strain>
    </source>
</reference>